<dbReference type="PANTHER" id="PTHR44943">
    <property type="entry name" value="CELLULOSE SYNTHASE OPERON PROTEIN C"/>
    <property type="match status" value="1"/>
</dbReference>
<dbReference type="PROSITE" id="PS50293">
    <property type="entry name" value="TPR_REGION"/>
    <property type="match status" value="1"/>
</dbReference>
<feature type="repeat" description="TPR" evidence="3">
    <location>
        <begin position="276"/>
        <end position="309"/>
    </location>
</feature>
<dbReference type="Pfam" id="PF13432">
    <property type="entry name" value="TPR_16"/>
    <property type="match status" value="1"/>
</dbReference>
<feature type="repeat" description="TPR" evidence="3">
    <location>
        <begin position="170"/>
        <end position="203"/>
    </location>
</feature>
<organism evidence="4 5">
    <name type="scientific">Pedosphaera parvula (strain Ellin514)</name>
    <dbReference type="NCBI Taxonomy" id="320771"/>
    <lineage>
        <taxon>Bacteria</taxon>
        <taxon>Pseudomonadati</taxon>
        <taxon>Verrucomicrobiota</taxon>
        <taxon>Pedosphaerae</taxon>
        <taxon>Pedosphaerales</taxon>
        <taxon>Pedosphaeraceae</taxon>
        <taxon>Pedosphaera</taxon>
    </lineage>
</organism>
<dbReference type="Proteomes" id="UP000003688">
    <property type="component" value="Unassembled WGS sequence"/>
</dbReference>
<keyword evidence="2 3" id="KW-0802">TPR repeat</keyword>
<evidence type="ECO:0000256" key="2">
    <source>
        <dbReference type="ARBA" id="ARBA00022803"/>
    </source>
</evidence>
<proteinExistence type="predicted"/>
<dbReference type="PROSITE" id="PS50005">
    <property type="entry name" value="TPR"/>
    <property type="match status" value="2"/>
</dbReference>
<accession>B9XQX3</accession>
<dbReference type="STRING" id="320771.Cflav_PD0632"/>
<evidence type="ECO:0000313" key="5">
    <source>
        <dbReference type="Proteomes" id="UP000003688"/>
    </source>
</evidence>
<sequence precursor="true">MNQKKSILKLGWFVGCFSGLVAAILCLTGCEPKVPKVEKDQPANTNKPQAQVNGTELAATPDPCSIILLPTQGATSVDQDISKAQQVIKAGGFNAFVSIEKLGWLYVSKARSTFDPGYYKLAEQCALCMADKEPTNLAALLLRGHVLDSMHRFKEAEPIARELVAKRGLSFDYGLLGDVLMEMGRLDEAIEVYQKMIDLRPDLHSYARVAHVRWLKGDLQGATEVMQMAVQATSPKDAETAAWVYSRMANYQLQAGNIDNALKHSEAALEFQKDYAPALLAKGRLLLADHREEEAIEPLRRAVALNPLPDYQWTLAEALRATGKPDAALENQIKQMGPASDPRTASLYLASTKQDPATAVRLAQEELNNRGDVQSHDALAWALASAGQYEEAAVHSDAALAEGTQDARMFYHAGIIEENRGNSEKAMQLLIEAHGYQQMLLPSERDNLTDHLTALGLNLAGLEPQIIDSDRKLVATGK</sequence>
<dbReference type="Pfam" id="PF13181">
    <property type="entry name" value="TPR_8"/>
    <property type="match status" value="1"/>
</dbReference>
<reference evidence="4 5" key="1">
    <citation type="journal article" date="2011" name="J. Bacteriol.">
        <title>Genome sequence of 'Pedosphaera parvula' Ellin514, an aerobic Verrucomicrobial isolate from pasture soil.</title>
        <authorList>
            <person name="Kant R."/>
            <person name="van Passel M.W."/>
            <person name="Sangwan P."/>
            <person name="Palva A."/>
            <person name="Lucas S."/>
            <person name="Copeland A."/>
            <person name="Lapidus A."/>
            <person name="Glavina Del Rio T."/>
            <person name="Dalin E."/>
            <person name="Tice H."/>
            <person name="Bruce D."/>
            <person name="Goodwin L."/>
            <person name="Pitluck S."/>
            <person name="Chertkov O."/>
            <person name="Larimer F.W."/>
            <person name="Land M.L."/>
            <person name="Hauser L."/>
            <person name="Brettin T.S."/>
            <person name="Detter J.C."/>
            <person name="Han S."/>
            <person name="de Vos W.M."/>
            <person name="Janssen P.H."/>
            <person name="Smidt H."/>
        </authorList>
    </citation>
    <scope>NUCLEOTIDE SEQUENCE [LARGE SCALE GENOMIC DNA]</scope>
    <source>
        <strain evidence="4 5">Ellin514</strain>
    </source>
</reference>
<gene>
    <name evidence="4" type="ORF">Cflav_PD0632</name>
</gene>
<dbReference type="EMBL" id="ABOX02000058">
    <property type="protein sequence ID" value="EEF57750.1"/>
    <property type="molecule type" value="Genomic_DNA"/>
</dbReference>
<dbReference type="AlphaFoldDB" id="B9XQX3"/>
<dbReference type="SUPFAM" id="SSF48452">
    <property type="entry name" value="TPR-like"/>
    <property type="match status" value="3"/>
</dbReference>
<dbReference type="InterPro" id="IPR019734">
    <property type="entry name" value="TPR_rpt"/>
</dbReference>
<evidence type="ECO:0000313" key="4">
    <source>
        <dbReference type="EMBL" id="EEF57750.1"/>
    </source>
</evidence>
<evidence type="ECO:0000256" key="1">
    <source>
        <dbReference type="ARBA" id="ARBA00022737"/>
    </source>
</evidence>
<dbReference type="OrthoDB" id="263673at2"/>
<comment type="caution">
    <text evidence="4">The sequence shown here is derived from an EMBL/GenBank/DDBJ whole genome shotgun (WGS) entry which is preliminary data.</text>
</comment>
<keyword evidence="5" id="KW-1185">Reference proteome</keyword>
<dbReference type="InterPro" id="IPR011990">
    <property type="entry name" value="TPR-like_helical_dom_sf"/>
</dbReference>
<evidence type="ECO:0000256" key="3">
    <source>
        <dbReference type="PROSITE-ProRule" id="PRU00339"/>
    </source>
</evidence>
<protein>
    <submittedName>
        <fullName evidence="4">Tetratricopeptide TPR_2 repeat protein</fullName>
    </submittedName>
</protein>
<keyword evidence="1" id="KW-0677">Repeat</keyword>
<dbReference type="RefSeq" id="WP_007418208.1">
    <property type="nucleotide sequence ID" value="NZ_ABOX02000058.1"/>
</dbReference>
<name>B9XQX3_PEDPL</name>
<dbReference type="InterPro" id="IPR051685">
    <property type="entry name" value="Ycf3/AcsC/BcsC/TPR_MFPF"/>
</dbReference>
<dbReference type="SMART" id="SM00028">
    <property type="entry name" value="TPR"/>
    <property type="match status" value="5"/>
</dbReference>
<dbReference type="Gene3D" id="1.25.40.10">
    <property type="entry name" value="Tetratricopeptide repeat domain"/>
    <property type="match status" value="3"/>
</dbReference>
<dbReference type="PANTHER" id="PTHR44943:SF8">
    <property type="entry name" value="TPR REPEAT-CONTAINING PROTEIN MJ0263"/>
    <property type="match status" value="1"/>
</dbReference>